<dbReference type="Proteomes" id="UP001283361">
    <property type="component" value="Unassembled WGS sequence"/>
</dbReference>
<dbReference type="EMBL" id="JAWDGP010007688">
    <property type="protein sequence ID" value="KAK3708704.1"/>
    <property type="molecule type" value="Genomic_DNA"/>
</dbReference>
<dbReference type="AlphaFoldDB" id="A0AAE0XTZ0"/>
<feature type="region of interest" description="Disordered" evidence="1">
    <location>
        <begin position="72"/>
        <end position="98"/>
    </location>
</feature>
<proteinExistence type="predicted"/>
<accession>A0AAE0XTZ0</accession>
<evidence type="ECO:0000313" key="2">
    <source>
        <dbReference type="EMBL" id="KAK3708704.1"/>
    </source>
</evidence>
<feature type="region of interest" description="Disordered" evidence="1">
    <location>
        <begin position="34"/>
        <end position="58"/>
    </location>
</feature>
<name>A0AAE0XTZ0_9GAST</name>
<feature type="compositionally biased region" description="Gly residues" evidence="1">
    <location>
        <begin position="48"/>
        <end position="58"/>
    </location>
</feature>
<comment type="caution">
    <text evidence="2">The sequence shown here is derived from an EMBL/GenBank/DDBJ whole genome shotgun (WGS) entry which is preliminary data.</text>
</comment>
<reference evidence="2" key="1">
    <citation type="journal article" date="2023" name="G3 (Bethesda)">
        <title>A reference genome for the long-term kleptoplast-retaining sea slug Elysia crispata morphotype clarki.</title>
        <authorList>
            <person name="Eastman K.E."/>
            <person name="Pendleton A.L."/>
            <person name="Shaikh M.A."/>
            <person name="Suttiyut T."/>
            <person name="Ogas R."/>
            <person name="Tomko P."/>
            <person name="Gavelis G."/>
            <person name="Widhalm J.R."/>
            <person name="Wisecaver J.H."/>
        </authorList>
    </citation>
    <scope>NUCLEOTIDE SEQUENCE</scope>
    <source>
        <strain evidence="2">ECLA1</strain>
    </source>
</reference>
<evidence type="ECO:0000256" key="1">
    <source>
        <dbReference type="SAM" id="MobiDB-lite"/>
    </source>
</evidence>
<sequence>MPLDRFLNNSSILLQHWSMPGSIVRTSGYLMSAGGDQELSSSNVTGSGEWGEGGGGGDFDLLDKLDSVSQTAYRKADSRSSGPVVKSHHLSSAGRTSR</sequence>
<gene>
    <name evidence="2" type="ORF">RRG08_010855</name>
</gene>
<evidence type="ECO:0000313" key="3">
    <source>
        <dbReference type="Proteomes" id="UP001283361"/>
    </source>
</evidence>
<keyword evidence="3" id="KW-1185">Reference proteome</keyword>
<protein>
    <submittedName>
        <fullName evidence="2">Uncharacterized protein</fullName>
    </submittedName>
</protein>
<organism evidence="2 3">
    <name type="scientific">Elysia crispata</name>
    <name type="common">lettuce slug</name>
    <dbReference type="NCBI Taxonomy" id="231223"/>
    <lineage>
        <taxon>Eukaryota</taxon>
        <taxon>Metazoa</taxon>
        <taxon>Spiralia</taxon>
        <taxon>Lophotrochozoa</taxon>
        <taxon>Mollusca</taxon>
        <taxon>Gastropoda</taxon>
        <taxon>Heterobranchia</taxon>
        <taxon>Euthyneura</taxon>
        <taxon>Panpulmonata</taxon>
        <taxon>Sacoglossa</taxon>
        <taxon>Placobranchoidea</taxon>
        <taxon>Plakobranchidae</taxon>
        <taxon>Elysia</taxon>
    </lineage>
</organism>